<evidence type="ECO:0000313" key="2">
    <source>
        <dbReference type="Proteomes" id="UP000026962"/>
    </source>
</evidence>
<reference evidence="1" key="1">
    <citation type="submission" date="2015-04" db="UniProtKB">
        <authorList>
            <consortium name="EnsemblPlants"/>
        </authorList>
    </citation>
    <scope>IDENTIFICATION</scope>
</reference>
<sequence length="70" mass="7817">MKDSVKGMVMRIEGNVPIMGNGNGDEFHASQYGLFGTVLAPAPPLLELEFNQIISAPRERSWVELFHKMN</sequence>
<proteinExistence type="predicted"/>
<protein>
    <submittedName>
        <fullName evidence="1">Uncharacterized protein</fullName>
    </submittedName>
</protein>
<dbReference type="Gramene" id="OPUNC03G09710.1">
    <property type="protein sequence ID" value="OPUNC03G09710.1"/>
    <property type="gene ID" value="OPUNC03G09710"/>
</dbReference>
<reference evidence="1" key="2">
    <citation type="submission" date="2018-05" db="EMBL/GenBank/DDBJ databases">
        <title>OpunRS2 (Oryza punctata Reference Sequence Version 2).</title>
        <authorList>
            <person name="Zhang J."/>
            <person name="Kudrna D."/>
            <person name="Lee S."/>
            <person name="Talag J."/>
            <person name="Welchert J."/>
            <person name="Wing R.A."/>
        </authorList>
    </citation>
    <scope>NUCLEOTIDE SEQUENCE [LARGE SCALE GENOMIC DNA]</scope>
</reference>
<keyword evidence="2" id="KW-1185">Reference proteome</keyword>
<accession>A0A0E0KB46</accession>
<dbReference type="EnsemblPlants" id="OPUNC03G09710.1">
    <property type="protein sequence ID" value="OPUNC03G09710.1"/>
    <property type="gene ID" value="OPUNC03G09710"/>
</dbReference>
<dbReference type="HOGENOM" id="CLU_2762199_0_0_1"/>
<organism evidence="1">
    <name type="scientific">Oryza punctata</name>
    <name type="common">Red rice</name>
    <dbReference type="NCBI Taxonomy" id="4537"/>
    <lineage>
        <taxon>Eukaryota</taxon>
        <taxon>Viridiplantae</taxon>
        <taxon>Streptophyta</taxon>
        <taxon>Embryophyta</taxon>
        <taxon>Tracheophyta</taxon>
        <taxon>Spermatophyta</taxon>
        <taxon>Magnoliopsida</taxon>
        <taxon>Liliopsida</taxon>
        <taxon>Poales</taxon>
        <taxon>Poaceae</taxon>
        <taxon>BOP clade</taxon>
        <taxon>Oryzoideae</taxon>
        <taxon>Oryzeae</taxon>
        <taxon>Oryzinae</taxon>
        <taxon>Oryza</taxon>
    </lineage>
</organism>
<dbReference type="AlphaFoldDB" id="A0A0E0KB46"/>
<name>A0A0E0KB46_ORYPU</name>
<evidence type="ECO:0000313" key="1">
    <source>
        <dbReference type="EnsemblPlants" id="OPUNC03G09710.1"/>
    </source>
</evidence>
<dbReference type="Proteomes" id="UP000026962">
    <property type="component" value="Chromosome 3"/>
</dbReference>